<dbReference type="InterPro" id="IPR000742">
    <property type="entry name" value="EGF"/>
</dbReference>
<evidence type="ECO:0000259" key="2">
    <source>
        <dbReference type="PROSITE" id="PS50026"/>
    </source>
</evidence>
<evidence type="ECO:0000313" key="3">
    <source>
        <dbReference type="EMBL" id="KAJ7374861.1"/>
    </source>
</evidence>
<feature type="disulfide bond" evidence="1">
    <location>
        <begin position="61"/>
        <end position="78"/>
    </location>
</feature>
<evidence type="ECO:0000256" key="1">
    <source>
        <dbReference type="PROSITE-ProRule" id="PRU00076"/>
    </source>
</evidence>
<dbReference type="PROSITE" id="PS50026">
    <property type="entry name" value="EGF_3"/>
    <property type="match status" value="1"/>
</dbReference>
<gene>
    <name evidence="3" type="ORF">OS493_005214</name>
</gene>
<comment type="caution">
    <text evidence="3">The sequence shown here is derived from an EMBL/GenBank/DDBJ whole genome shotgun (WGS) entry which is preliminary data.</text>
</comment>
<keyword evidence="1" id="KW-1015">Disulfide bond</keyword>
<reference evidence="3" key="1">
    <citation type="submission" date="2023-01" db="EMBL/GenBank/DDBJ databases">
        <title>Genome assembly of the deep-sea coral Lophelia pertusa.</title>
        <authorList>
            <person name="Herrera S."/>
            <person name="Cordes E."/>
        </authorList>
    </citation>
    <scope>NUCLEOTIDE SEQUENCE</scope>
    <source>
        <strain evidence="3">USNM1676648</strain>
        <tissue evidence="3">Polyp</tissue>
    </source>
</reference>
<dbReference type="AlphaFoldDB" id="A0A9X0CTE6"/>
<keyword evidence="4" id="KW-1185">Reference proteome</keyword>
<sequence length="232" mass="26273">MACALECRRRSFCFSFNFAVYQQSNGCELLREDKYTSSDRFEPSQFYHHYSMASPCEYSPCKNGATCRPLYGTNGFICERSPGSIEQGAPWIKLNKDTVCFGAKDDSYGNFTMTSTGNILTLKLVYISGFVTCSKNTWPYGSHWECQNGSNIGTLVTNAVNEVVFPQDYKNMAYLLPGYHDNSPELIFKLLSPPLRVAAGDEFRIWYHEDFVNGTEVDNDGHTCVDVYVLYI</sequence>
<organism evidence="3 4">
    <name type="scientific">Desmophyllum pertusum</name>
    <dbReference type="NCBI Taxonomy" id="174260"/>
    <lineage>
        <taxon>Eukaryota</taxon>
        <taxon>Metazoa</taxon>
        <taxon>Cnidaria</taxon>
        <taxon>Anthozoa</taxon>
        <taxon>Hexacorallia</taxon>
        <taxon>Scleractinia</taxon>
        <taxon>Caryophylliina</taxon>
        <taxon>Caryophylliidae</taxon>
        <taxon>Desmophyllum</taxon>
    </lineage>
</organism>
<accession>A0A9X0CTE6</accession>
<dbReference type="Gene3D" id="2.10.25.10">
    <property type="entry name" value="Laminin"/>
    <property type="match status" value="1"/>
</dbReference>
<name>A0A9X0CTE6_9CNID</name>
<keyword evidence="1" id="KW-0245">EGF-like domain</keyword>
<protein>
    <recommendedName>
        <fullName evidence="2">EGF-like domain-containing protein</fullName>
    </recommendedName>
</protein>
<dbReference type="EMBL" id="MU826827">
    <property type="protein sequence ID" value="KAJ7374861.1"/>
    <property type="molecule type" value="Genomic_DNA"/>
</dbReference>
<dbReference type="OrthoDB" id="5947362at2759"/>
<comment type="caution">
    <text evidence="1">Lacks conserved residue(s) required for the propagation of feature annotation.</text>
</comment>
<dbReference type="Proteomes" id="UP001163046">
    <property type="component" value="Unassembled WGS sequence"/>
</dbReference>
<evidence type="ECO:0000313" key="4">
    <source>
        <dbReference type="Proteomes" id="UP001163046"/>
    </source>
</evidence>
<proteinExistence type="predicted"/>
<feature type="domain" description="EGF-like" evidence="2">
    <location>
        <begin position="52"/>
        <end position="90"/>
    </location>
</feature>